<dbReference type="InterPro" id="IPR024463">
    <property type="entry name" value="Transposase_TnpC_homeodom"/>
</dbReference>
<dbReference type="AlphaFoldDB" id="A0A285PRG0"/>
<protein>
    <submittedName>
        <fullName evidence="3">Transposase IS66 family</fullName>
    </submittedName>
</protein>
<accession>A0A285PRG0</accession>
<dbReference type="PANTHER" id="PTHR33678">
    <property type="entry name" value="BLL1576 PROTEIN"/>
    <property type="match status" value="1"/>
</dbReference>
<feature type="domain" description="Transposase IS66 central" evidence="1">
    <location>
        <begin position="184"/>
        <end position="354"/>
    </location>
</feature>
<name>A0A285PRG0_9FIRM</name>
<evidence type="ECO:0000259" key="1">
    <source>
        <dbReference type="Pfam" id="PF03050"/>
    </source>
</evidence>
<dbReference type="InterPro" id="IPR004291">
    <property type="entry name" value="Transposase_IS66_central"/>
</dbReference>
<dbReference type="InterPro" id="IPR052344">
    <property type="entry name" value="Transposase-related"/>
</dbReference>
<dbReference type="KEGG" id="ehl:EHLA_1484"/>
<dbReference type="EMBL" id="LT907978">
    <property type="protein sequence ID" value="SOB72203.1"/>
    <property type="molecule type" value="Genomic_DNA"/>
</dbReference>
<organism evidence="3 4">
    <name type="scientific">Anaerobutyricum hallii</name>
    <dbReference type="NCBI Taxonomy" id="39488"/>
    <lineage>
        <taxon>Bacteria</taxon>
        <taxon>Bacillati</taxon>
        <taxon>Bacillota</taxon>
        <taxon>Clostridia</taxon>
        <taxon>Lachnospirales</taxon>
        <taxon>Lachnospiraceae</taxon>
        <taxon>Anaerobutyricum</taxon>
    </lineage>
</organism>
<feature type="domain" description="Transposase TnpC homeodomain" evidence="2">
    <location>
        <begin position="41"/>
        <end position="115"/>
    </location>
</feature>
<dbReference type="NCBIfam" id="NF033517">
    <property type="entry name" value="transpos_IS66"/>
    <property type="match status" value="1"/>
</dbReference>
<dbReference type="Proteomes" id="UP000217549">
    <property type="component" value="Chromosome I"/>
</dbReference>
<evidence type="ECO:0000259" key="2">
    <source>
        <dbReference type="Pfam" id="PF13007"/>
    </source>
</evidence>
<reference evidence="4" key="1">
    <citation type="submission" date="2017-09" db="EMBL/GenBank/DDBJ databases">
        <authorList>
            <person name="Shetty A S."/>
        </authorList>
    </citation>
    <scope>NUCLEOTIDE SEQUENCE [LARGE SCALE GENOMIC DNA]</scope>
</reference>
<evidence type="ECO:0000313" key="3">
    <source>
        <dbReference type="EMBL" id="SOB72203.1"/>
    </source>
</evidence>
<gene>
    <name evidence="3" type="ORF">EHLA_1484</name>
</gene>
<dbReference type="Pfam" id="PF03050">
    <property type="entry name" value="DDE_Tnp_IS66"/>
    <property type="match status" value="1"/>
</dbReference>
<sequence>MQMRYTEEKLNTFSKETLIQLFLAQQEQLSEIDKKLQLVLEQLAVMNQNRYGRKTEQMPVPQQMAFADVNGELVMFNEAEALASLDENEEETVSKKHPVKKKEKRETDLSGIPVIKVEHYLAEEELQERFGKNGWKQLPDEIYTRYRFVPAKVEVEEHHVGVYASKDGDSMTKAPHPVSLLRGSLVSPSLEAAVLNGKYINGVPFARLEKEFSRYGLAITRQNMANWTIECAERYLAVFYDYLHRYIYQSMVIHADETSVLVRKDGRDAGSKSFMWVYCTGGGEEKAVILYEYQKTRKADHSEKFLKDYEGVCVTDGYQVYHKLAKEKGNLTVAGCWAHARRRYEEAVKALPAKSRKSSLA</sequence>
<proteinExistence type="predicted"/>
<dbReference type="Pfam" id="PF13007">
    <property type="entry name" value="LZ_Tnp_IS66"/>
    <property type="match status" value="1"/>
</dbReference>
<evidence type="ECO:0000313" key="4">
    <source>
        <dbReference type="Proteomes" id="UP000217549"/>
    </source>
</evidence>
<keyword evidence="4" id="KW-1185">Reference proteome</keyword>